<evidence type="ECO:0000313" key="2">
    <source>
        <dbReference type="EMBL" id="KAF2036086.1"/>
    </source>
</evidence>
<dbReference type="Gene3D" id="3.30.710.10">
    <property type="entry name" value="Potassium Channel Kv1.1, Chain A"/>
    <property type="match status" value="1"/>
</dbReference>
<dbReference type="AlphaFoldDB" id="A0A9P4HIW8"/>
<organism evidence="2 3">
    <name type="scientific">Setomelanomma holmii</name>
    <dbReference type="NCBI Taxonomy" id="210430"/>
    <lineage>
        <taxon>Eukaryota</taxon>
        <taxon>Fungi</taxon>
        <taxon>Dikarya</taxon>
        <taxon>Ascomycota</taxon>
        <taxon>Pezizomycotina</taxon>
        <taxon>Dothideomycetes</taxon>
        <taxon>Pleosporomycetidae</taxon>
        <taxon>Pleosporales</taxon>
        <taxon>Pleosporineae</taxon>
        <taxon>Phaeosphaeriaceae</taxon>
        <taxon>Setomelanomma</taxon>
    </lineage>
</organism>
<protein>
    <recommendedName>
        <fullName evidence="4">BTB domain-containing protein</fullName>
    </recommendedName>
</protein>
<evidence type="ECO:0000256" key="1">
    <source>
        <dbReference type="SAM" id="MobiDB-lite"/>
    </source>
</evidence>
<reference evidence="2" key="1">
    <citation type="journal article" date="2020" name="Stud. Mycol.">
        <title>101 Dothideomycetes genomes: a test case for predicting lifestyles and emergence of pathogens.</title>
        <authorList>
            <person name="Haridas S."/>
            <person name="Albert R."/>
            <person name="Binder M."/>
            <person name="Bloem J."/>
            <person name="Labutti K."/>
            <person name="Salamov A."/>
            <person name="Andreopoulos B."/>
            <person name="Baker S."/>
            <person name="Barry K."/>
            <person name="Bills G."/>
            <person name="Bluhm B."/>
            <person name="Cannon C."/>
            <person name="Castanera R."/>
            <person name="Culley D."/>
            <person name="Daum C."/>
            <person name="Ezra D."/>
            <person name="Gonzalez J."/>
            <person name="Henrissat B."/>
            <person name="Kuo A."/>
            <person name="Liang C."/>
            <person name="Lipzen A."/>
            <person name="Lutzoni F."/>
            <person name="Magnuson J."/>
            <person name="Mondo S."/>
            <person name="Nolan M."/>
            <person name="Ohm R."/>
            <person name="Pangilinan J."/>
            <person name="Park H.-J."/>
            <person name="Ramirez L."/>
            <person name="Alfaro M."/>
            <person name="Sun H."/>
            <person name="Tritt A."/>
            <person name="Yoshinaga Y."/>
            <person name="Zwiers L.-H."/>
            <person name="Turgeon B."/>
            <person name="Goodwin S."/>
            <person name="Spatafora J."/>
            <person name="Crous P."/>
            <person name="Grigoriev I."/>
        </authorList>
    </citation>
    <scope>NUCLEOTIDE SEQUENCE</scope>
    <source>
        <strain evidence="2">CBS 110217</strain>
    </source>
</reference>
<dbReference type="SUPFAM" id="SSF54695">
    <property type="entry name" value="POZ domain"/>
    <property type="match status" value="1"/>
</dbReference>
<gene>
    <name evidence="2" type="ORF">EK21DRAFT_52800</name>
</gene>
<evidence type="ECO:0000313" key="3">
    <source>
        <dbReference type="Proteomes" id="UP000799777"/>
    </source>
</evidence>
<sequence>MGSASQQNDAATPTKSHTTRANAASIFGSGLSPVAVPPASTNLKRKANDPELQVIDIDATPDLTLIVGTPSHPMGQKAFRVCKGSFRNASIVWTKMMRSNLAESKQIEISFPDDSCQAFLIVLRIAHFQVDKIPDKLSREELVDLALLADKYQLETVVRLGMDFKQWLKPHHAPNTPWPANTWTHLQEFALITATLNFQADFEFLVNTLAMTVEVDESGAYHYNDEKQSKVLLRADLPLRIFRKS</sequence>
<accession>A0A9P4HIW8</accession>
<proteinExistence type="predicted"/>
<feature type="region of interest" description="Disordered" evidence="1">
    <location>
        <begin position="1"/>
        <end position="22"/>
    </location>
</feature>
<dbReference type="Proteomes" id="UP000799777">
    <property type="component" value="Unassembled WGS sequence"/>
</dbReference>
<dbReference type="InterPro" id="IPR011333">
    <property type="entry name" value="SKP1/BTB/POZ_sf"/>
</dbReference>
<name>A0A9P4HIW8_9PLEO</name>
<comment type="caution">
    <text evidence="2">The sequence shown here is derived from an EMBL/GenBank/DDBJ whole genome shotgun (WGS) entry which is preliminary data.</text>
</comment>
<dbReference type="EMBL" id="ML978155">
    <property type="protein sequence ID" value="KAF2036086.1"/>
    <property type="molecule type" value="Genomic_DNA"/>
</dbReference>
<keyword evidence="3" id="KW-1185">Reference proteome</keyword>
<evidence type="ECO:0008006" key="4">
    <source>
        <dbReference type="Google" id="ProtNLM"/>
    </source>
</evidence>
<dbReference type="OrthoDB" id="5275938at2759"/>